<comment type="similarity">
    <text evidence="1">Belongs to the membrane fusion protein (MFP) (TC 8.A.1) family.</text>
</comment>
<keyword evidence="4" id="KW-1185">Reference proteome</keyword>
<dbReference type="SUPFAM" id="SSF111369">
    <property type="entry name" value="HlyD-like secretion proteins"/>
    <property type="match status" value="1"/>
</dbReference>
<dbReference type="Gene3D" id="1.10.287.470">
    <property type="entry name" value="Helix hairpin bin"/>
    <property type="match status" value="1"/>
</dbReference>
<reference evidence="3 4" key="1">
    <citation type="submission" date="2019-02" db="EMBL/GenBank/DDBJ databases">
        <title>Deep-cultivation of Planctomycetes and their phenomic and genomic characterization uncovers novel biology.</title>
        <authorList>
            <person name="Wiegand S."/>
            <person name="Jogler M."/>
            <person name="Boedeker C."/>
            <person name="Pinto D."/>
            <person name="Vollmers J."/>
            <person name="Rivas-Marin E."/>
            <person name="Kohn T."/>
            <person name="Peeters S.H."/>
            <person name="Heuer A."/>
            <person name="Rast P."/>
            <person name="Oberbeckmann S."/>
            <person name="Bunk B."/>
            <person name="Jeske O."/>
            <person name="Meyerdierks A."/>
            <person name="Storesund J.E."/>
            <person name="Kallscheuer N."/>
            <person name="Luecker S."/>
            <person name="Lage O.M."/>
            <person name="Pohl T."/>
            <person name="Merkel B.J."/>
            <person name="Hornburger P."/>
            <person name="Mueller R.-W."/>
            <person name="Bruemmer F."/>
            <person name="Labrenz M."/>
            <person name="Spormann A.M."/>
            <person name="Op den Camp H."/>
            <person name="Overmann J."/>
            <person name="Amann R."/>
            <person name="Jetten M.S.M."/>
            <person name="Mascher T."/>
            <person name="Medema M.H."/>
            <person name="Devos D.P."/>
            <person name="Kaster A.-K."/>
            <person name="Ovreas L."/>
            <person name="Rohde M."/>
            <person name="Galperin M.Y."/>
            <person name="Jogler C."/>
        </authorList>
    </citation>
    <scope>NUCLEOTIDE SEQUENCE [LARGE SCALE GENOMIC DNA]</scope>
    <source>
        <strain evidence="3 4">Pla85_3_4</strain>
    </source>
</reference>
<dbReference type="PANTHER" id="PTHR30469">
    <property type="entry name" value="MULTIDRUG RESISTANCE PROTEIN MDTA"/>
    <property type="match status" value="1"/>
</dbReference>
<dbReference type="EMBL" id="CP036433">
    <property type="protein sequence ID" value="QDU99022.1"/>
    <property type="molecule type" value="Genomic_DNA"/>
</dbReference>
<dbReference type="InterPro" id="IPR058647">
    <property type="entry name" value="BSH_CzcB-like"/>
</dbReference>
<dbReference type="KEGG" id="lcre:Pla8534_69330"/>
<name>A0A518E4L6_9BACT</name>
<dbReference type="Pfam" id="PF25973">
    <property type="entry name" value="BSH_CzcB"/>
    <property type="match status" value="1"/>
</dbReference>
<protein>
    <submittedName>
        <fullName evidence="3">Cobalt-zinc-cadmium resistance protein CzcB</fullName>
    </submittedName>
</protein>
<proteinExistence type="inferred from homology"/>
<accession>A0A518E4L6</accession>
<dbReference type="Proteomes" id="UP000317648">
    <property type="component" value="Chromosome"/>
</dbReference>
<dbReference type="NCBIfam" id="TIGR01730">
    <property type="entry name" value="RND_mfp"/>
    <property type="match status" value="1"/>
</dbReference>
<dbReference type="RefSeq" id="WP_197442809.1">
    <property type="nucleotide sequence ID" value="NZ_CP036433.1"/>
</dbReference>
<evidence type="ECO:0000259" key="2">
    <source>
        <dbReference type="Pfam" id="PF25973"/>
    </source>
</evidence>
<gene>
    <name evidence="3" type="primary">czcB_4</name>
    <name evidence="3" type="ORF">Pla8534_69330</name>
</gene>
<dbReference type="PANTHER" id="PTHR30469:SF15">
    <property type="entry name" value="HLYD FAMILY OF SECRETION PROTEINS"/>
    <property type="match status" value="1"/>
</dbReference>
<feature type="domain" description="CzcB-like barrel-sandwich hybrid" evidence="2">
    <location>
        <begin position="45"/>
        <end position="192"/>
    </location>
</feature>
<evidence type="ECO:0000313" key="3">
    <source>
        <dbReference type="EMBL" id="QDU99022.1"/>
    </source>
</evidence>
<dbReference type="GO" id="GO:0015562">
    <property type="term" value="F:efflux transmembrane transporter activity"/>
    <property type="evidence" value="ECO:0007669"/>
    <property type="project" value="TreeGrafter"/>
</dbReference>
<dbReference type="Gene3D" id="2.40.50.100">
    <property type="match status" value="1"/>
</dbReference>
<dbReference type="Gene3D" id="2.40.30.170">
    <property type="match status" value="1"/>
</dbReference>
<sequence length="278" mass="30297">MNLTSRRLSLSQLFLRGCVGLAAALLLAGPALAVELEGFVEPYRTISVASDETGVIQEVFVREGQRVEAGQPLARLNSDVHQALLAIAEQSMLAEGRIDAARADVEMRRRRLEKLRSLRLEGHARQEEVDRTAGEVAVGEANLRSALEDQLNKRLEYEKINAQITRRTVKAPIAGAIIRLHKVAGEFVAPNSPDVLTLVQLDMLLANFTLMSPDSAKLQVNQTVPVRFLPGGVEATGVVEFVSPVTDAESGTVLVKIRIDNAQGKFRSGERCSIRIGN</sequence>
<evidence type="ECO:0000256" key="1">
    <source>
        <dbReference type="ARBA" id="ARBA00009477"/>
    </source>
</evidence>
<organism evidence="3 4">
    <name type="scientific">Lignipirellula cremea</name>
    <dbReference type="NCBI Taxonomy" id="2528010"/>
    <lineage>
        <taxon>Bacteria</taxon>
        <taxon>Pseudomonadati</taxon>
        <taxon>Planctomycetota</taxon>
        <taxon>Planctomycetia</taxon>
        <taxon>Pirellulales</taxon>
        <taxon>Pirellulaceae</taxon>
        <taxon>Lignipirellula</taxon>
    </lineage>
</organism>
<dbReference type="InterPro" id="IPR006143">
    <property type="entry name" value="RND_pump_MFP"/>
</dbReference>
<dbReference type="GO" id="GO:1990281">
    <property type="term" value="C:efflux pump complex"/>
    <property type="evidence" value="ECO:0007669"/>
    <property type="project" value="TreeGrafter"/>
</dbReference>
<evidence type="ECO:0000313" key="4">
    <source>
        <dbReference type="Proteomes" id="UP000317648"/>
    </source>
</evidence>
<dbReference type="AlphaFoldDB" id="A0A518E4L6"/>